<accession>A0A7G7W873</accession>
<protein>
    <submittedName>
        <fullName evidence="2">YeeE/YedE family protein</fullName>
    </submittedName>
</protein>
<feature type="transmembrane region" description="Helical" evidence="1">
    <location>
        <begin position="110"/>
        <end position="130"/>
    </location>
</feature>
<evidence type="ECO:0000313" key="3">
    <source>
        <dbReference type="Proteomes" id="UP000515489"/>
    </source>
</evidence>
<dbReference type="KEGG" id="hsk:H4317_01685"/>
<dbReference type="AlphaFoldDB" id="A0A7G7W873"/>
<reference evidence="2 3" key="1">
    <citation type="submission" date="2020-08" db="EMBL/GenBank/DDBJ databases">
        <title>Hymenobacter sp. S2-20-2 genome sequencing.</title>
        <authorList>
            <person name="Jin L."/>
        </authorList>
    </citation>
    <scope>NUCLEOTIDE SEQUENCE [LARGE SCALE GENOMIC DNA]</scope>
    <source>
        <strain evidence="2 3">S2-20-2</strain>
    </source>
</reference>
<sequence length="136" mass="14991">MKYIKYLVLGTLFGIILTKSEVISWFRIQEMFRFQSFHMYGIIGSAIVVGLLSIQLIKHYRLRSLSGEEIRIADKQYTHGTWLGGIIFGVGWAITGACPGPLFAQLGSGTAAAAILIVSALAGTWTYSALREKLPH</sequence>
<keyword evidence="1" id="KW-0472">Membrane</keyword>
<feature type="transmembrane region" description="Helical" evidence="1">
    <location>
        <begin position="38"/>
        <end position="60"/>
    </location>
</feature>
<evidence type="ECO:0000256" key="1">
    <source>
        <dbReference type="SAM" id="Phobius"/>
    </source>
</evidence>
<feature type="transmembrane region" description="Helical" evidence="1">
    <location>
        <begin position="81"/>
        <end position="104"/>
    </location>
</feature>
<dbReference type="RefSeq" id="WP_185888472.1">
    <property type="nucleotide sequence ID" value="NZ_CP060202.1"/>
</dbReference>
<evidence type="ECO:0000313" key="2">
    <source>
        <dbReference type="EMBL" id="QNH62566.1"/>
    </source>
</evidence>
<keyword evidence="1" id="KW-0812">Transmembrane</keyword>
<gene>
    <name evidence="2" type="ORF">H4317_01685</name>
</gene>
<dbReference type="EMBL" id="CP060202">
    <property type="protein sequence ID" value="QNH62566.1"/>
    <property type="molecule type" value="Genomic_DNA"/>
</dbReference>
<name>A0A7G7W873_9BACT</name>
<keyword evidence="3" id="KW-1185">Reference proteome</keyword>
<proteinExistence type="predicted"/>
<keyword evidence="1" id="KW-1133">Transmembrane helix</keyword>
<dbReference type="Pfam" id="PF20398">
    <property type="entry name" value="DUF6691"/>
    <property type="match status" value="1"/>
</dbReference>
<dbReference type="Proteomes" id="UP000515489">
    <property type="component" value="Chromosome"/>
</dbReference>
<dbReference type="InterPro" id="IPR046513">
    <property type="entry name" value="DUF6691"/>
</dbReference>
<organism evidence="2 3">
    <name type="scientific">Hymenobacter sediminicola</name>
    <dbReference type="NCBI Taxonomy" id="2761579"/>
    <lineage>
        <taxon>Bacteria</taxon>
        <taxon>Pseudomonadati</taxon>
        <taxon>Bacteroidota</taxon>
        <taxon>Cytophagia</taxon>
        <taxon>Cytophagales</taxon>
        <taxon>Hymenobacteraceae</taxon>
        <taxon>Hymenobacter</taxon>
    </lineage>
</organism>